<name>A0A0A8YV42_ARUDO</name>
<dbReference type="EMBL" id="GBRH01271433">
    <property type="protein sequence ID" value="JAD26462.1"/>
    <property type="molecule type" value="Transcribed_RNA"/>
</dbReference>
<sequence>MCSYISTIPSEIITRMLDRLYKSYPGGEFFTIVAVDRPSSMHPARPDDNYSINVFASKLGSNDLFHAITNARQKENNVAISTIQIGILGFGF</sequence>
<proteinExistence type="predicted"/>
<dbReference type="AlphaFoldDB" id="A0A0A8YV42"/>
<reference evidence="1" key="2">
    <citation type="journal article" date="2015" name="Data Brief">
        <title>Shoot transcriptome of the giant reed, Arundo donax.</title>
        <authorList>
            <person name="Barrero R.A."/>
            <person name="Guerrero F.D."/>
            <person name="Moolhuijzen P."/>
            <person name="Goolsby J.A."/>
            <person name="Tidwell J."/>
            <person name="Bellgard S.E."/>
            <person name="Bellgard M.I."/>
        </authorList>
    </citation>
    <scope>NUCLEOTIDE SEQUENCE</scope>
    <source>
        <tissue evidence="1">Shoot tissue taken approximately 20 cm above the soil surface</tissue>
    </source>
</reference>
<evidence type="ECO:0000313" key="1">
    <source>
        <dbReference type="EMBL" id="JAD26462.1"/>
    </source>
</evidence>
<organism evidence="1">
    <name type="scientific">Arundo donax</name>
    <name type="common">Giant reed</name>
    <name type="synonym">Donax arundinaceus</name>
    <dbReference type="NCBI Taxonomy" id="35708"/>
    <lineage>
        <taxon>Eukaryota</taxon>
        <taxon>Viridiplantae</taxon>
        <taxon>Streptophyta</taxon>
        <taxon>Embryophyta</taxon>
        <taxon>Tracheophyta</taxon>
        <taxon>Spermatophyta</taxon>
        <taxon>Magnoliopsida</taxon>
        <taxon>Liliopsida</taxon>
        <taxon>Poales</taxon>
        <taxon>Poaceae</taxon>
        <taxon>PACMAD clade</taxon>
        <taxon>Arundinoideae</taxon>
        <taxon>Arundineae</taxon>
        <taxon>Arundo</taxon>
    </lineage>
</organism>
<reference evidence="1" key="1">
    <citation type="submission" date="2014-09" db="EMBL/GenBank/DDBJ databases">
        <authorList>
            <person name="Magalhaes I.L.F."/>
            <person name="Oliveira U."/>
            <person name="Santos F.R."/>
            <person name="Vidigal T.H.D.A."/>
            <person name="Brescovit A.D."/>
            <person name="Santos A.J."/>
        </authorList>
    </citation>
    <scope>NUCLEOTIDE SEQUENCE</scope>
    <source>
        <tissue evidence="1">Shoot tissue taken approximately 20 cm above the soil surface</tissue>
    </source>
</reference>
<accession>A0A0A8YV42</accession>
<protein>
    <submittedName>
        <fullName evidence="1">Uncharacterized protein</fullName>
    </submittedName>
</protein>